<evidence type="ECO:0000313" key="3">
    <source>
        <dbReference type="Proteomes" id="UP000267096"/>
    </source>
</evidence>
<evidence type="ECO:0000313" key="4">
    <source>
        <dbReference type="WBParaSite" id="ASIM_0001111901-mRNA-1"/>
    </source>
</evidence>
<protein>
    <submittedName>
        <fullName evidence="2 4">Uncharacterized protein</fullName>
    </submittedName>
</protein>
<dbReference type="Proteomes" id="UP000267096">
    <property type="component" value="Unassembled WGS sequence"/>
</dbReference>
<evidence type="ECO:0000256" key="1">
    <source>
        <dbReference type="SAM" id="MobiDB-lite"/>
    </source>
</evidence>
<name>A0A0M3JSZ1_ANISI</name>
<organism evidence="4">
    <name type="scientific">Anisakis simplex</name>
    <name type="common">Herring worm</name>
    <dbReference type="NCBI Taxonomy" id="6269"/>
    <lineage>
        <taxon>Eukaryota</taxon>
        <taxon>Metazoa</taxon>
        <taxon>Ecdysozoa</taxon>
        <taxon>Nematoda</taxon>
        <taxon>Chromadorea</taxon>
        <taxon>Rhabditida</taxon>
        <taxon>Spirurina</taxon>
        <taxon>Ascaridomorpha</taxon>
        <taxon>Ascaridoidea</taxon>
        <taxon>Anisakidae</taxon>
        <taxon>Anisakis</taxon>
        <taxon>Anisakis simplex complex</taxon>
    </lineage>
</organism>
<accession>A0A0M3JSZ1</accession>
<reference evidence="4" key="1">
    <citation type="submission" date="2017-02" db="UniProtKB">
        <authorList>
            <consortium name="WormBaseParasite"/>
        </authorList>
    </citation>
    <scope>IDENTIFICATION</scope>
</reference>
<evidence type="ECO:0000313" key="2">
    <source>
        <dbReference type="EMBL" id="VDK43429.1"/>
    </source>
</evidence>
<feature type="region of interest" description="Disordered" evidence="1">
    <location>
        <begin position="1"/>
        <end position="25"/>
    </location>
</feature>
<dbReference type="WBParaSite" id="ASIM_0001111901-mRNA-1">
    <property type="protein sequence ID" value="ASIM_0001111901-mRNA-1"/>
    <property type="gene ID" value="ASIM_0001111901"/>
</dbReference>
<reference evidence="2 3" key="2">
    <citation type="submission" date="2018-11" db="EMBL/GenBank/DDBJ databases">
        <authorList>
            <consortium name="Pathogen Informatics"/>
        </authorList>
    </citation>
    <scope>NUCLEOTIDE SEQUENCE [LARGE SCALE GENOMIC DNA]</scope>
</reference>
<proteinExistence type="predicted"/>
<dbReference type="AlphaFoldDB" id="A0A0M3JSZ1"/>
<gene>
    <name evidence="2" type="ORF">ASIM_LOCUS10677</name>
</gene>
<dbReference type="EMBL" id="UYRR01031011">
    <property type="protein sequence ID" value="VDK43429.1"/>
    <property type="molecule type" value="Genomic_DNA"/>
</dbReference>
<keyword evidence="3" id="KW-1185">Reference proteome</keyword>
<sequence length="112" mass="12325">MKKNEDQKLVPDAPSAEAERDDEELSRSAKKALMRSKSSTFSTLYLLEDCSRYVLIHVIIILSQQAKNWCRKGNSNRCPVVCSVGQVLQPVQALQAQLVVSLFASTVITSGG</sequence>